<dbReference type="InterPro" id="IPR013783">
    <property type="entry name" value="Ig-like_fold"/>
</dbReference>
<protein>
    <submittedName>
        <fullName evidence="1">T9SS type A sorting domain-containing protein</fullName>
    </submittedName>
</protein>
<evidence type="ECO:0000313" key="1">
    <source>
        <dbReference type="EMBL" id="HGK53655.1"/>
    </source>
</evidence>
<comment type="caution">
    <text evidence="1">The sequence shown here is derived from an EMBL/GenBank/DDBJ whole genome shotgun (WGS) entry which is preliminary data.</text>
</comment>
<organism evidence="1">
    <name type="scientific">candidate division WOR-3 bacterium</name>
    <dbReference type="NCBI Taxonomy" id="2052148"/>
    <lineage>
        <taxon>Bacteria</taxon>
        <taxon>Bacteria division WOR-3</taxon>
    </lineage>
</organism>
<name>A0A7V4E1H9_UNCW3</name>
<dbReference type="Gene3D" id="2.60.120.200">
    <property type="match status" value="2"/>
</dbReference>
<dbReference type="Gene3D" id="2.60.40.10">
    <property type="entry name" value="Immunoglobulins"/>
    <property type="match status" value="2"/>
</dbReference>
<sequence>MKKIVKVVVIGVVISLYAKELPKPEFTISKAKIIETKLPAPIIDTNRIWVGATVNPTREVVIGKYFKGINDDTIRIITVQSSGTNNLVIATDTSSSSFGKNKFRINLPYTFPSGAYAVAIGNIDGDEYTDIIVGLSSSPYTVYWFEWNDVLPGWELKGSFNAPGPVNDIVIGDANNDGNPNEIVLTAATTSPPQILRVIWTQAGWDITTISLTGSYAPRGVAIGDVRPDIPGNELYVVGSSAIWMVYWDGSNWIVSPITTGVTGSWDVVIGDIDPELYGNEFAVVHGSTSYQVSVWNWTGSVWSGRAWLWTTTWGTSDNDIAIGNVITDNKGNELIITGGSSSSAIPVIFWIGPGGSAWIRLIPKSVSGQIDYGVAIGDVNKFRNYNQEFVISGGGSLVEGEQRVYSDDIGTYWIRMKNFTAIRNLPDTIILGIFNAGYSPQSNFYINYYFKTSPITGSRLYTRTLPPFETDTVKIPVTMNFLGMDTLFLTTALTGDQNPFNDRTPLHIEVYDDSTRCASGFNPVLFPPSNSTIPPTSWQRIIVSGTYNWERFTSPTNPSAPVLEGYAVAGYRSFNASSGSRARLITHPFNVGNIARKIMLRFYMYHDPGYSTSPDSIIVEYSYDAITFQRVAGFARYSSTAGWTQHNVEIGDFPPDKILYISFLAKSGYGNNMFIDSVRIFATEPTAASNDAGITGILPLPKPVHVGDQLEIKAIIKNFGLNPITSVPVFYTLGGTDTIWETWTGYLEINEIDTFTFATLFVPQDTGIITLYAGTQLPNDQNPSNDISSITFRVCPMYHVPPYTKDFDEQWLNSTEPPFCGWKIIDGGTQSPPVVDNNDWHRYVSTSPPRTVARIYYSPVEWSDDWLISPRFNCSSYGTYTLSFWHYYNDFTTARLDSGRVLLSTDGGNTWIKIAMYSNQDDSGYKYFDITQFVNGKDNVKIAFHYVANDEFWWYIDDFSIQFTPDNQGPSITVIQRPQNAYQGPYIVKAIIQDISGISADSLYYVVGGELYAITHTIVSGDTFTYEIPDQSPGQVVDFYITAKDNALNTTITQTYSFYILYPIAPSNLIAYGVPGENEVKLEWDAPYEELYYDSGPYYYWPGWVQGDMIATRFTPQYYPCKIQAVAMMFYQVPDTAELIIWQDDGTGNPGNIIYSDTVIITNLYPNYQVFDLSSQNILITSGDFHVGIKWLGDDSPYIISDDTSYTTRSKYNIGTGWIPIGYDFVISSFVSYLPGLLSSKNPNFNFYSAKENVRKEKSSLYDLKISKSISRPFKFQITERVSYKKPNLYREILGIENFEILRSLTQGGPYTSIGTTTETFYSDPNVNTHTFYYYVVKANYVQPETTSAYSNEAQIGVDFTAPLYENTTFDLFDTTLYVSTQITDWTGLLYDSLGYRLNGGAFSYITSDSVSGSTYYYSIPVPSGTNLIEFYLFSEDSSWWRNFGRDPDSGYYEFVGVKEKEKLIPDKFFFKIVNSICKDKFIKFVYGIPKKTKVEITVYNLSGRKIKTLINEIKEPGIYYLLWNARDEKGNEIGQGVYFVKIKTEEKGEIKKFVKIK</sequence>
<dbReference type="InterPro" id="IPR013320">
    <property type="entry name" value="ConA-like_dom_sf"/>
</dbReference>
<dbReference type="SUPFAM" id="SSF69318">
    <property type="entry name" value="Integrin alpha N-terminal domain"/>
    <property type="match status" value="1"/>
</dbReference>
<dbReference type="NCBIfam" id="TIGR04183">
    <property type="entry name" value="Por_Secre_tail"/>
    <property type="match status" value="1"/>
</dbReference>
<dbReference type="SUPFAM" id="SSF49899">
    <property type="entry name" value="Concanavalin A-like lectins/glucanases"/>
    <property type="match status" value="2"/>
</dbReference>
<dbReference type="Gene3D" id="2.60.40.4070">
    <property type="match status" value="1"/>
</dbReference>
<gene>
    <name evidence="1" type="ORF">ENU72_01365</name>
</gene>
<reference evidence="1" key="1">
    <citation type="journal article" date="2020" name="mSystems">
        <title>Genome- and Community-Level Interaction Insights into Carbon Utilization and Element Cycling Functions of Hydrothermarchaeota in Hydrothermal Sediment.</title>
        <authorList>
            <person name="Zhou Z."/>
            <person name="Liu Y."/>
            <person name="Xu W."/>
            <person name="Pan J."/>
            <person name="Luo Z.H."/>
            <person name="Li M."/>
        </authorList>
    </citation>
    <scope>NUCLEOTIDE SEQUENCE [LARGE SCALE GENOMIC DNA]</scope>
    <source>
        <strain evidence="1">SpSt-695</strain>
    </source>
</reference>
<accession>A0A7V4E1H9</accession>
<dbReference type="Gene3D" id="2.130.10.130">
    <property type="entry name" value="Integrin alpha, N-terminal"/>
    <property type="match status" value="1"/>
</dbReference>
<proteinExistence type="predicted"/>
<dbReference type="EMBL" id="DTDP01000060">
    <property type="protein sequence ID" value="HGK53655.1"/>
    <property type="molecule type" value="Genomic_DNA"/>
</dbReference>
<dbReference type="InterPro" id="IPR028994">
    <property type="entry name" value="Integrin_alpha_N"/>
</dbReference>
<dbReference type="InterPro" id="IPR026444">
    <property type="entry name" value="Secre_tail"/>
</dbReference>